<evidence type="ECO:0000313" key="2">
    <source>
        <dbReference type="EMBL" id="CAG8768338.1"/>
    </source>
</evidence>
<proteinExistence type="predicted"/>
<comment type="caution">
    <text evidence="2">The sequence shown here is derived from an EMBL/GenBank/DDBJ whole genome shotgun (WGS) entry which is preliminary data.</text>
</comment>
<dbReference type="Proteomes" id="UP000789396">
    <property type="component" value="Unassembled WGS sequence"/>
</dbReference>
<feature type="compositionally biased region" description="Basic residues" evidence="1">
    <location>
        <begin position="32"/>
        <end position="42"/>
    </location>
</feature>
<feature type="region of interest" description="Disordered" evidence="1">
    <location>
        <begin position="18"/>
        <end position="42"/>
    </location>
</feature>
<accession>A0A9N9J799</accession>
<feature type="non-terminal residue" evidence="2">
    <location>
        <position position="42"/>
    </location>
</feature>
<reference evidence="2" key="1">
    <citation type="submission" date="2021-06" db="EMBL/GenBank/DDBJ databases">
        <authorList>
            <person name="Kallberg Y."/>
            <person name="Tangrot J."/>
            <person name="Rosling A."/>
        </authorList>
    </citation>
    <scope>NUCLEOTIDE SEQUENCE</scope>
    <source>
        <strain evidence="2">IN212</strain>
    </source>
</reference>
<feature type="compositionally biased region" description="Polar residues" evidence="1">
    <location>
        <begin position="18"/>
        <end position="31"/>
    </location>
</feature>
<evidence type="ECO:0000256" key="1">
    <source>
        <dbReference type="SAM" id="MobiDB-lite"/>
    </source>
</evidence>
<organism evidence="2 3">
    <name type="scientific">Racocetra fulgida</name>
    <dbReference type="NCBI Taxonomy" id="60492"/>
    <lineage>
        <taxon>Eukaryota</taxon>
        <taxon>Fungi</taxon>
        <taxon>Fungi incertae sedis</taxon>
        <taxon>Mucoromycota</taxon>
        <taxon>Glomeromycotina</taxon>
        <taxon>Glomeromycetes</taxon>
        <taxon>Diversisporales</taxon>
        <taxon>Gigasporaceae</taxon>
        <taxon>Racocetra</taxon>
    </lineage>
</organism>
<sequence>MASLSVSSSNLNINELTSFSEAETSDPTNSIGHKKHKNNLSK</sequence>
<dbReference type="AlphaFoldDB" id="A0A9N9J799"/>
<evidence type="ECO:0000313" key="3">
    <source>
        <dbReference type="Proteomes" id="UP000789396"/>
    </source>
</evidence>
<dbReference type="EMBL" id="CAJVPZ010044890">
    <property type="protein sequence ID" value="CAG8768338.1"/>
    <property type="molecule type" value="Genomic_DNA"/>
</dbReference>
<gene>
    <name evidence="2" type="ORF">RFULGI_LOCUS14870</name>
</gene>
<name>A0A9N9J799_9GLOM</name>
<keyword evidence="3" id="KW-1185">Reference proteome</keyword>
<protein>
    <submittedName>
        <fullName evidence="2">3899_t:CDS:1</fullName>
    </submittedName>
</protein>